<dbReference type="GO" id="GO:0004672">
    <property type="term" value="F:protein kinase activity"/>
    <property type="evidence" value="ECO:0007669"/>
    <property type="project" value="InterPro"/>
</dbReference>
<sequence>MVESLEASASSRSLELELDNSPECGVWIPDSKKDGRLEDEYILGDIVGRTPDPDSNLDLSVISSLVYCESSVLDHSATEAGIRSLSQDSEHFSSTANDSYLLITRSIARSQARQSGHPVACALARTLLEFLVTDPEVLVRSSVLSLQIFCEAVGQERGQLSFAPWFLDVPRDMAAMRDSLDPIIPETRELQLNYAPINTCIYDHTVQDNTLTTYWTADDREIEFRIPFEYTKGVFSRNCFSLCLHENDGISPLNSTSLIITPLVGGSSTVYRCLHKGKTEWACKVFKKIQLREVFETDDEIQLVLELVTGGELFERIVEQGQFSEKDAAGAVRQILSALKYENSKLKLADFGLSKFLKNGSYTMNTLCGTVGYCAPEILLNKEYDLSVDLWSVGVVMYIMLCGYEPFWDDTGEIGMCKRVVEGEFEFSSPWWDDISDSAKDLISQLLQLEPSSRPTASEALEHPWVKGDTPRCTNMASVVKRLREFNAKRKFRAATHAVLATRRAMYLISPERRLTKGLTSPQC</sequence>
<gene>
    <name evidence="2" type="ORF">TTEB3V08_LOCUS982</name>
</gene>
<dbReference type="EMBL" id="OE000189">
    <property type="protein sequence ID" value="CAD7452817.1"/>
    <property type="molecule type" value="Genomic_DNA"/>
</dbReference>
<dbReference type="SUPFAM" id="SSF56112">
    <property type="entry name" value="Protein kinase-like (PK-like)"/>
    <property type="match status" value="1"/>
</dbReference>
<dbReference type="Gene3D" id="1.10.510.10">
    <property type="entry name" value="Transferase(Phosphotransferase) domain 1"/>
    <property type="match status" value="1"/>
</dbReference>
<evidence type="ECO:0000313" key="2">
    <source>
        <dbReference type="EMBL" id="CAD7452817.1"/>
    </source>
</evidence>
<organism evidence="2">
    <name type="scientific">Timema tahoe</name>
    <dbReference type="NCBI Taxonomy" id="61484"/>
    <lineage>
        <taxon>Eukaryota</taxon>
        <taxon>Metazoa</taxon>
        <taxon>Ecdysozoa</taxon>
        <taxon>Arthropoda</taxon>
        <taxon>Hexapoda</taxon>
        <taxon>Insecta</taxon>
        <taxon>Pterygota</taxon>
        <taxon>Neoptera</taxon>
        <taxon>Polyneoptera</taxon>
        <taxon>Phasmatodea</taxon>
        <taxon>Timematodea</taxon>
        <taxon>Timematoidea</taxon>
        <taxon>Timematidae</taxon>
        <taxon>Timema</taxon>
    </lineage>
</organism>
<dbReference type="Gene3D" id="3.30.200.20">
    <property type="entry name" value="Phosphorylase Kinase, domain 1"/>
    <property type="match status" value="1"/>
</dbReference>
<feature type="domain" description="Protein kinase" evidence="1">
    <location>
        <begin position="224"/>
        <end position="466"/>
    </location>
</feature>
<dbReference type="GO" id="GO:0005524">
    <property type="term" value="F:ATP binding"/>
    <property type="evidence" value="ECO:0007669"/>
    <property type="project" value="InterPro"/>
</dbReference>
<dbReference type="InterPro" id="IPR011009">
    <property type="entry name" value="Kinase-like_dom_sf"/>
</dbReference>
<proteinExistence type="predicted"/>
<dbReference type="AlphaFoldDB" id="A0A7R9FG86"/>
<dbReference type="PANTHER" id="PTHR24347">
    <property type="entry name" value="SERINE/THREONINE-PROTEIN KINASE"/>
    <property type="match status" value="1"/>
</dbReference>
<protein>
    <recommendedName>
        <fullName evidence="1">Protein kinase domain-containing protein</fullName>
    </recommendedName>
</protein>
<name>A0A7R9FG86_9NEOP</name>
<dbReference type="Pfam" id="PF00069">
    <property type="entry name" value="Pkinase"/>
    <property type="match status" value="1"/>
</dbReference>
<dbReference type="InterPro" id="IPR000719">
    <property type="entry name" value="Prot_kinase_dom"/>
</dbReference>
<evidence type="ECO:0000259" key="1">
    <source>
        <dbReference type="PROSITE" id="PS50011"/>
    </source>
</evidence>
<dbReference type="PROSITE" id="PS50011">
    <property type="entry name" value="PROTEIN_KINASE_DOM"/>
    <property type="match status" value="1"/>
</dbReference>
<accession>A0A7R9FG86</accession>
<reference evidence="2" key="1">
    <citation type="submission" date="2020-11" db="EMBL/GenBank/DDBJ databases">
        <authorList>
            <person name="Tran Van P."/>
        </authorList>
    </citation>
    <scope>NUCLEOTIDE SEQUENCE</scope>
</reference>